<comment type="caution">
    <text evidence="1">The sequence shown here is derived from an EMBL/GenBank/DDBJ whole genome shotgun (WGS) entry which is preliminary data.</text>
</comment>
<name>A0A7Y6JWH7_9BURK</name>
<dbReference type="RefSeq" id="WP_176106574.1">
    <property type="nucleotide sequence ID" value="NZ_JAALDK010000001.1"/>
</dbReference>
<dbReference type="Proteomes" id="UP000594380">
    <property type="component" value="Unassembled WGS sequence"/>
</dbReference>
<gene>
    <name evidence="1" type="ORF">G5S42_09900</name>
</gene>
<proteinExistence type="predicted"/>
<accession>A0A7Y6JWH7</accession>
<protein>
    <submittedName>
        <fullName evidence="1">Uncharacterized protein</fullName>
    </submittedName>
</protein>
<organism evidence="1 2">
    <name type="scientific">Paraburkholderia youngii</name>
    <dbReference type="NCBI Taxonomy" id="2782701"/>
    <lineage>
        <taxon>Bacteria</taxon>
        <taxon>Pseudomonadati</taxon>
        <taxon>Pseudomonadota</taxon>
        <taxon>Betaproteobacteria</taxon>
        <taxon>Burkholderiales</taxon>
        <taxon>Burkholderiaceae</taxon>
        <taxon>Paraburkholderia</taxon>
    </lineage>
</organism>
<dbReference type="GeneID" id="301100646"/>
<dbReference type="EMBL" id="JAALDK010000001">
    <property type="protein sequence ID" value="NUY00007.1"/>
    <property type="molecule type" value="Genomic_DNA"/>
</dbReference>
<evidence type="ECO:0000313" key="1">
    <source>
        <dbReference type="EMBL" id="NUY00007.1"/>
    </source>
</evidence>
<evidence type="ECO:0000313" key="2">
    <source>
        <dbReference type="Proteomes" id="UP000594380"/>
    </source>
</evidence>
<sequence>MLRGRNTNQFRSLSIKAAQCRLFFALRQQEYAIEIEIPDTVVNSCIEFIGDMAYAKWWCRFVA</sequence>
<dbReference type="AlphaFoldDB" id="A0A7Y6JWH7"/>
<reference evidence="1 2" key="1">
    <citation type="submission" date="2020-02" db="EMBL/GenBank/DDBJ databases">
        <title>Paraburkholderia simonii sp. nov. and Paraburkholderia youngii sp. nov. Brazilian and Mexican Mimosa-associated rhizobia.</title>
        <authorList>
            <person name="Mavima L."/>
            <person name="Beukes C.W."/>
            <person name="Chan W.Y."/>
            <person name="Palmer M."/>
            <person name="De Meyer S.E."/>
            <person name="James E.K."/>
            <person name="Venter S.N."/>
            <person name="Steenkamp E.T."/>
        </authorList>
    </citation>
    <scope>NUCLEOTIDE SEQUENCE [LARGE SCALE GENOMIC DNA]</scope>
    <source>
        <strain evidence="1 2">JPY169</strain>
    </source>
</reference>